<feature type="binding site" evidence="15">
    <location>
        <position position="439"/>
    </location>
    <ligand>
        <name>Zn(2+)</name>
        <dbReference type="ChEBI" id="CHEBI:29105"/>
    </ligand>
</feature>
<dbReference type="HAMAP" id="MF_01588">
    <property type="entry name" value="DNA_ligase_A"/>
    <property type="match status" value="1"/>
</dbReference>
<dbReference type="NCBIfam" id="TIGR00575">
    <property type="entry name" value="dnlj"/>
    <property type="match status" value="1"/>
</dbReference>
<dbReference type="InterPro" id="IPR012340">
    <property type="entry name" value="NA-bd_OB-fold"/>
</dbReference>
<dbReference type="PANTHER" id="PTHR23389">
    <property type="entry name" value="CHROMOSOME TRANSMISSION FIDELITY FACTOR 18"/>
    <property type="match status" value="1"/>
</dbReference>
<comment type="caution">
    <text evidence="17">The sequence shown here is derived from an EMBL/GenBank/DDBJ whole genome shotgun (WGS) entry which is preliminary data.</text>
</comment>
<dbReference type="InterPro" id="IPR001679">
    <property type="entry name" value="DNA_ligase"/>
</dbReference>
<feature type="binding site" evidence="15">
    <location>
        <position position="460"/>
    </location>
    <ligand>
        <name>Zn(2+)</name>
        <dbReference type="ChEBI" id="CHEBI:29105"/>
    </ligand>
</feature>
<dbReference type="PROSITE" id="PS01055">
    <property type="entry name" value="DNA_LIGASE_N1"/>
    <property type="match status" value="1"/>
</dbReference>
<feature type="active site" description="N6-AMP-lysine intermediate" evidence="15">
    <location>
        <position position="146"/>
    </location>
</feature>
<dbReference type="EC" id="6.5.1.2" evidence="2 15"/>
<evidence type="ECO:0000256" key="7">
    <source>
        <dbReference type="ARBA" id="ARBA00022763"/>
    </source>
</evidence>
<proteinExistence type="inferred from homology"/>
<evidence type="ECO:0000256" key="3">
    <source>
        <dbReference type="ARBA" id="ARBA00013308"/>
    </source>
</evidence>
<dbReference type="InterPro" id="IPR013840">
    <property type="entry name" value="DNAligase_N"/>
</dbReference>
<dbReference type="InterPro" id="IPR013839">
    <property type="entry name" value="DNAligase_adenylation"/>
</dbReference>
<evidence type="ECO:0000256" key="11">
    <source>
        <dbReference type="ARBA" id="ARBA00023204"/>
    </source>
</evidence>
<dbReference type="FunFam" id="3.30.470.30:FF:000001">
    <property type="entry name" value="DNA ligase"/>
    <property type="match status" value="1"/>
</dbReference>
<dbReference type="GO" id="GO:0006260">
    <property type="term" value="P:DNA replication"/>
    <property type="evidence" value="ECO:0007669"/>
    <property type="project" value="UniProtKB-KW"/>
</dbReference>
<reference evidence="17 18" key="1">
    <citation type="submission" date="2017-07" db="EMBL/GenBank/DDBJ databases">
        <title>A draft genome sequence of Komagataeibacter swingsii LMG 22125.</title>
        <authorList>
            <person name="Skraban J."/>
            <person name="Cleenwerck I."/>
            <person name="Vandamme P."/>
            <person name="Trcek J."/>
        </authorList>
    </citation>
    <scope>NUCLEOTIDE SEQUENCE [LARGE SCALE GENOMIC DNA]</scope>
    <source>
        <strain evidence="17 18">LMG 22125</strain>
    </source>
</reference>
<evidence type="ECO:0000313" key="17">
    <source>
        <dbReference type="EMBL" id="PYD68427.1"/>
    </source>
</evidence>
<dbReference type="InterPro" id="IPR004149">
    <property type="entry name" value="Znf_DNAligase_C4"/>
</dbReference>
<gene>
    <name evidence="15" type="primary">ligA</name>
    <name evidence="17" type="ORF">CFR76_15230</name>
</gene>
<sequence>MPHAAPSGSLAGQARRLLADYATMEQDRTHAEATLAQLATLLPALDAAYHQHDAPVVDDATYDSLRRLNAELEDRFPDLRRADSPTERVGAPASGPFHRHRHMVPMLSLDNVFSREEFEGFISKIARFLGLRDDQARALSFVAEPKIDGLSISLTYEHGRFVRGTTRGDGTEGEDVTANLRTLKDIPERLPAPFPDVIEIRGEVFLSKQAFLELNAAQERAGEKPFANPRNAAAGSLRQLDPKVTARRPLSLFAYAAGFCDAPLAPTHHGYLEQLAAWGFVVNPLSTRVKDAGEAEAFMDRLTLQRSALDYDIDGVVYKLDDRALQERLGFAGRAPRWAVAWKFPAEQAVTRLEKIDIQVGRTGALTPVAFLEAVNVGGVIVTRASLHNEDEITRKDIREGDLVHVQRAGDVIPQVTGVVLPRDHDRPPFHFPHTCPVCGAHAERPEGEVVWRCSGGLSCPAQVVERLIHFVSRDAFDIDGLGDRTIVEFHELGWLRTPADIFRLPAHEAEIAGRDGWGKVSARNLVNAIEARRTIELSRLIYALGIRRIGINNARLLARHYGSMANWRQQMEKAAVIGSDARLELGSITGIGSAIADELVSFFAESHNRATLDDLTSVLARVTDEEMVAEGALSGKTIVFTGTLTTMTRPEARAVAERLGARVSDSVSKKTDLVVLGEKAGSKARKAAELGVTTMDEASWRTLAGMPPAEGQAGEQAT</sequence>
<dbReference type="Pfam" id="PF03120">
    <property type="entry name" value="OB_DNA_ligase"/>
    <property type="match status" value="1"/>
</dbReference>
<dbReference type="SUPFAM" id="SSF47781">
    <property type="entry name" value="RuvA domain 2-like"/>
    <property type="match status" value="1"/>
</dbReference>
<evidence type="ECO:0000259" key="16">
    <source>
        <dbReference type="PROSITE" id="PS50172"/>
    </source>
</evidence>
<dbReference type="Gene3D" id="2.40.50.140">
    <property type="entry name" value="Nucleic acid-binding proteins"/>
    <property type="match status" value="1"/>
</dbReference>
<feature type="binding site" evidence="15">
    <location>
        <position position="167"/>
    </location>
    <ligand>
        <name>NAD(+)</name>
        <dbReference type="ChEBI" id="CHEBI:57540"/>
    </ligand>
</feature>
<dbReference type="InterPro" id="IPR041663">
    <property type="entry name" value="DisA/LigA_HHH"/>
</dbReference>
<keyword evidence="6 15" id="KW-0479">Metal-binding</keyword>
<dbReference type="InterPro" id="IPR001357">
    <property type="entry name" value="BRCT_dom"/>
</dbReference>
<dbReference type="Gene3D" id="6.20.10.30">
    <property type="match status" value="1"/>
</dbReference>
<dbReference type="PIRSF" id="PIRSF001604">
    <property type="entry name" value="LigA"/>
    <property type="match status" value="1"/>
</dbReference>
<dbReference type="PROSITE" id="PS50172">
    <property type="entry name" value="BRCT"/>
    <property type="match status" value="1"/>
</dbReference>
<evidence type="ECO:0000313" key="18">
    <source>
        <dbReference type="Proteomes" id="UP000247371"/>
    </source>
</evidence>
<dbReference type="Gene3D" id="3.30.470.30">
    <property type="entry name" value="DNA ligase/mRNA capping enzyme"/>
    <property type="match status" value="1"/>
</dbReference>
<dbReference type="Pfam" id="PF00533">
    <property type="entry name" value="BRCT"/>
    <property type="match status" value="1"/>
</dbReference>
<dbReference type="Pfam" id="PF01653">
    <property type="entry name" value="DNA_ligase_aden"/>
    <property type="match status" value="1"/>
</dbReference>
<dbReference type="Pfam" id="PF12826">
    <property type="entry name" value="HHH_2"/>
    <property type="match status" value="1"/>
</dbReference>
<keyword evidence="4 15" id="KW-0436">Ligase</keyword>
<dbReference type="CDD" id="cd00114">
    <property type="entry name" value="LIGANc"/>
    <property type="match status" value="1"/>
</dbReference>
<comment type="function">
    <text evidence="1 15">DNA ligase that catalyzes the formation of phosphodiester linkages between 5'-phosphoryl and 3'-hydroxyl groups in double-stranded DNA using NAD as a coenzyme and as the energy source for the reaction. It is essential for DNA replication and repair of damaged DNA.</text>
</comment>
<feature type="domain" description="BRCT" evidence="16">
    <location>
        <begin position="629"/>
        <end position="701"/>
    </location>
</feature>
<keyword evidence="5 15" id="KW-0235">DNA replication</keyword>
<dbReference type="InterPro" id="IPR010994">
    <property type="entry name" value="RuvA_2-like"/>
</dbReference>
<feature type="binding site" evidence="15">
    <location>
        <position position="319"/>
    </location>
    <ligand>
        <name>NAD(+)</name>
        <dbReference type="ChEBI" id="CHEBI:57540"/>
    </ligand>
</feature>
<feature type="binding site" evidence="15">
    <location>
        <position position="144"/>
    </location>
    <ligand>
        <name>NAD(+)</name>
        <dbReference type="ChEBI" id="CHEBI:57540"/>
    </ligand>
</feature>
<dbReference type="SUPFAM" id="SSF56091">
    <property type="entry name" value="DNA ligase/mRNA capping enzyme, catalytic domain"/>
    <property type="match status" value="1"/>
</dbReference>
<dbReference type="SUPFAM" id="SSF52113">
    <property type="entry name" value="BRCT domain"/>
    <property type="match status" value="1"/>
</dbReference>
<dbReference type="NCBIfam" id="NF005932">
    <property type="entry name" value="PRK07956.1"/>
    <property type="match status" value="1"/>
</dbReference>
<accession>A0A2V4QY93</accession>
<evidence type="ECO:0000256" key="5">
    <source>
        <dbReference type="ARBA" id="ARBA00022705"/>
    </source>
</evidence>
<dbReference type="InterPro" id="IPR018239">
    <property type="entry name" value="DNA_ligase_AS"/>
</dbReference>
<dbReference type="Pfam" id="PF03119">
    <property type="entry name" value="DNA_ligase_ZBD"/>
    <property type="match status" value="1"/>
</dbReference>
<keyword evidence="18" id="KW-1185">Reference proteome</keyword>
<evidence type="ECO:0000256" key="13">
    <source>
        <dbReference type="ARBA" id="ARBA00034005"/>
    </source>
</evidence>
<dbReference type="AlphaFoldDB" id="A0A2V4QY93"/>
<keyword evidence="9 15" id="KW-0460">Magnesium</keyword>
<feature type="binding site" evidence="15">
    <location>
        <position position="436"/>
    </location>
    <ligand>
        <name>Zn(2+)</name>
        <dbReference type="ChEBI" id="CHEBI:29105"/>
    </ligand>
</feature>
<evidence type="ECO:0000256" key="8">
    <source>
        <dbReference type="ARBA" id="ARBA00022833"/>
    </source>
</evidence>
<comment type="caution">
    <text evidence="15">Lacks conserved residue(s) required for the propagation of feature annotation.</text>
</comment>
<feature type="binding site" evidence="15">
    <location>
        <begin position="108"/>
        <end position="109"/>
    </location>
    <ligand>
        <name>NAD(+)</name>
        <dbReference type="ChEBI" id="CHEBI:57540"/>
    </ligand>
</feature>
<evidence type="ECO:0000256" key="14">
    <source>
        <dbReference type="ARBA" id="ARBA00060881"/>
    </source>
</evidence>
<feature type="binding site" evidence="15">
    <location>
        <position position="203"/>
    </location>
    <ligand>
        <name>NAD(+)</name>
        <dbReference type="ChEBI" id="CHEBI:57540"/>
    </ligand>
</feature>
<dbReference type="InterPro" id="IPR004150">
    <property type="entry name" value="NAD_DNA_ligase_OB"/>
</dbReference>
<dbReference type="GO" id="GO:0046872">
    <property type="term" value="F:metal ion binding"/>
    <property type="evidence" value="ECO:0007669"/>
    <property type="project" value="UniProtKB-KW"/>
</dbReference>
<dbReference type="PANTHER" id="PTHR23389:SF9">
    <property type="entry name" value="DNA LIGASE"/>
    <property type="match status" value="1"/>
</dbReference>
<dbReference type="Gene3D" id="1.10.287.610">
    <property type="entry name" value="Helix hairpin bin"/>
    <property type="match status" value="1"/>
</dbReference>
<dbReference type="GO" id="GO:0003911">
    <property type="term" value="F:DNA ligase (NAD+) activity"/>
    <property type="evidence" value="ECO:0007669"/>
    <property type="project" value="UniProtKB-UniRule"/>
</dbReference>
<dbReference type="Gene3D" id="1.10.150.20">
    <property type="entry name" value="5' to 3' exonuclease, C-terminal subdomain"/>
    <property type="match status" value="2"/>
</dbReference>
<dbReference type="GO" id="GO:0006281">
    <property type="term" value="P:DNA repair"/>
    <property type="evidence" value="ECO:0007669"/>
    <property type="project" value="UniProtKB-KW"/>
</dbReference>
<dbReference type="GO" id="GO:0005829">
    <property type="term" value="C:cytosol"/>
    <property type="evidence" value="ECO:0007669"/>
    <property type="project" value="TreeGrafter"/>
</dbReference>
<dbReference type="InterPro" id="IPR036420">
    <property type="entry name" value="BRCT_dom_sf"/>
</dbReference>
<dbReference type="Gene3D" id="3.40.50.10190">
    <property type="entry name" value="BRCT domain"/>
    <property type="match status" value="1"/>
</dbReference>
<feature type="binding site" evidence="15">
    <location>
        <begin position="59"/>
        <end position="63"/>
    </location>
    <ligand>
        <name>NAD(+)</name>
        <dbReference type="ChEBI" id="CHEBI:57540"/>
    </ligand>
</feature>
<keyword evidence="12 15" id="KW-0464">Manganese</keyword>
<protein>
    <recommendedName>
        <fullName evidence="3 15">DNA ligase</fullName>
        <ecNumber evidence="2 15">6.5.1.2</ecNumber>
    </recommendedName>
    <alternativeName>
        <fullName evidence="15">Polydeoxyribonucleotide synthase [NAD(+)]</fullName>
    </alternativeName>
</protein>
<dbReference type="Proteomes" id="UP000247371">
    <property type="component" value="Unassembled WGS sequence"/>
</dbReference>
<evidence type="ECO:0000256" key="12">
    <source>
        <dbReference type="ARBA" id="ARBA00023211"/>
    </source>
</evidence>
<comment type="similarity">
    <text evidence="14 15">Belongs to the NAD-dependent DNA ligase family. LigA subfamily.</text>
</comment>
<dbReference type="FunFam" id="2.40.50.140:FF:000012">
    <property type="entry name" value="DNA ligase"/>
    <property type="match status" value="1"/>
</dbReference>
<evidence type="ECO:0000256" key="2">
    <source>
        <dbReference type="ARBA" id="ARBA00012722"/>
    </source>
</evidence>
<comment type="catalytic activity">
    <reaction evidence="13 15">
        <text>NAD(+) + (deoxyribonucleotide)n-3'-hydroxyl + 5'-phospho-(deoxyribonucleotide)m = (deoxyribonucleotide)n+m + AMP + beta-nicotinamide D-nucleotide.</text>
        <dbReference type="EC" id="6.5.1.2"/>
    </reaction>
</comment>
<keyword evidence="11 15" id="KW-0234">DNA repair</keyword>
<evidence type="ECO:0000256" key="6">
    <source>
        <dbReference type="ARBA" id="ARBA00022723"/>
    </source>
</evidence>
<evidence type="ECO:0000256" key="15">
    <source>
        <dbReference type="HAMAP-Rule" id="MF_01588"/>
    </source>
</evidence>
<keyword evidence="10 15" id="KW-0520">NAD</keyword>
<evidence type="ECO:0000256" key="4">
    <source>
        <dbReference type="ARBA" id="ARBA00022598"/>
    </source>
</evidence>
<dbReference type="CDD" id="cd17748">
    <property type="entry name" value="BRCT_DNA_ligase_like"/>
    <property type="match status" value="1"/>
</dbReference>
<feature type="binding site" evidence="15">
    <location>
        <position position="343"/>
    </location>
    <ligand>
        <name>NAD(+)</name>
        <dbReference type="ChEBI" id="CHEBI:57540"/>
    </ligand>
</feature>
<dbReference type="EMBL" id="NKUB01000034">
    <property type="protein sequence ID" value="PYD68427.1"/>
    <property type="molecule type" value="Genomic_DNA"/>
</dbReference>
<dbReference type="RefSeq" id="WP_110557759.1">
    <property type="nucleotide sequence ID" value="NZ_NKUB01000034.1"/>
</dbReference>
<comment type="cofactor">
    <cofactor evidence="15">
        <name>Mg(2+)</name>
        <dbReference type="ChEBI" id="CHEBI:18420"/>
    </cofactor>
    <cofactor evidence="15">
        <name>Mn(2+)</name>
        <dbReference type="ChEBI" id="CHEBI:29035"/>
    </cofactor>
</comment>
<evidence type="ECO:0000256" key="1">
    <source>
        <dbReference type="ARBA" id="ARBA00004067"/>
    </source>
</evidence>
<organism evidence="17 18">
    <name type="scientific">Komagataeibacter swingsii</name>
    <dbReference type="NCBI Taxonomy" id="215220"/>
    <lineage>
        <taxon>Bacteria</taxon>
        <taxon>Pseudomonadati</taxon>
        <taxon>Pseudomonadota</taxon>
        <taxon>Alphaproteobacteria</taxon>
        <taxon>Acetobacterales</taxon>
        <taxon>Acetobacteraceae</taxon>
        <taxon>Komagataeibacter</taxon>
    </lineage>
</organism>
<dbReference type="SUPFAM" id="SSF50249">
    <property type="entry name" value="Nucleic acid-binding proteins"/>
    <property type="match status" value="1"/>
</dbReference>
<evidence type="ECO:0000256" key="9">
    <source>
        <dbReference type="ARBA" id="ARBA00022842"/>
    </source>
</evidence>
<evidence type="ECO:0000256" key="10">
    <source>
        <dbReference type="ARBA" id="ARBA00023027"/>
    </source>
</evidence>
<name>A0A2V4QY93_9PROT</name>
<dbReference type="SMART" id="SM00292">
    <property type="entry name" value="BRCT"/>
    <property type="match status" value="1"/>
</dbReference>
<keyword evidence="7 15" id="KW-0227">DNA damage</keyword>
<dbReference type="SMART" id="SM00532">
    <property type="entry name" value="LIGANc"/>
    <property type="match status" value="1"/>
</dbReference>
<keyword evidence="8 15" id="KW-0862">Zinc</keyword>